<dbReference type="RefSeq" id="WP_085051251.1">
    <property type="nucleotide sequence ID" value="NZ_LNQR01000028.1"/>
</dbReference>
<evidence type="ECO:0000313" key="1">
    <source>
        <dbReference type="EMBL" id="KWT91821.1"/>
    </source>
</evidence>
<comment type="caution">
    <text evidence="1">The sequence shown here is derived from an EMBL/GenBank/DDBJ whole genome shotgun (WGS) entry which is preliminary data.</text>
</comment>
<dbReference type="EMBL" id="LNQR01000028">
    <property type="protein sequence ID" value="KWT91821.1"/>
    <property type="molecule type" value="Genomic_DNA"/>
</dbReference>
<dbReference type="Proteomes" id="UP000060487">
    <property type="component" value="Unassembled WGS sequence"/>
</dbReference>
<gene>
    <name evidence="1" type="ORF">ASN18_0723</name>
</gene>
<accession>A0ABR5SHW9</accession>
<keyword evidence="2" id="KW-1185">Reference proteome</keyword>
<proteinExistence type="predicted"/>
<sequence>MTKIPKYECLMTLRSYSNFTEAKIAGFGKIEKGWHYGEGGPIDDKVIRNAIKINNAALSYGFTETDAFPGLYGEVQFCIYHNDHYLEFMIEADDKITYVYELRDVVVDYKEDINIEEALNEVRLFGRMLCNSSGLSTKDIMMQKKGDSLVWLLRTPAMVLESQS</sequence>
<name>A0ABR5SHW9_9BACT</name>
<evidence type="ECO:0000313" key="2">
    <source>
        <dbReference type="Proteomes" id="UP000060487"/>
    </source>
</evidence>
<organism evidence="1 2">
    <name type="scientific">Candidatus Magnetominusculus xianensis</name>
    <dbReference type="NCBI Taxonomy" id="1748249"/>
    <lineage>
        <taxon>Bacteria</taxon>
        <taxon>Pseudomonadati</taxon>
        <taxon>Nitrospirota</taxon>
        <taxon>Nitrospiria</taxon>
        <taxon>Nitrospirales</taxon>
        <taxon>Nitrospiraceae</taxon>
        <taxon>Candidatus Magnetominusculus</taxon>
    </lineage>
</organism>
<protein>
    <submittedName>
        <fullName evidence="1">Uncharacterized protein</fullName>
    </submittedName>
</protein>
<reference evidence="1 2" key="1">
    <citation type="submission" date="2015-11" db="EMBL/GenBank/DDBJ databases">
        <authorList>
            <person name="Lin W."/>
        </authorList>
    </citation>
    <scope>NUCLEOTIDE SEQUENCE [LARGE SCALE GENOMIC DNA]</scope>
    <source>
        <strain evidence="1 2">HCH-1</strain>
    </source>
</reference>